<evidence type="ECO:0000256" key="4">
    <source>
        <dbReference type="ARBA" id="ARBA00023268"/>
    </source>
</evidence>
<dbReference type="OrthoDB" id="416786at2759"/>
<dbReference type="SUPFAM" id="SSF47336">
    <property type="entry name" value="ACP-like"/>
    <property type="match status" value="3"/>
</dbReference>
<dbReference type="InterPro" id="IPR045851">
    <property type="entry name" value="AMP-bd_C_sf"/>
</dbReference>
<dbReference type="Gene3D" id="3.30.559.10">
    <property type="entry name" value="Chloramphenicol acetyltransferase-like domain"/>
    <property type="match status" value="2"/>
</dbReference>
<dbReference type="PANTHER" id="PTHR45527:SF1">
    <property type="entry name" value="FATTY ACID SYNTHASE"/>
    <property type="match status" value="1"/>
</dbReference>
<dbReference type="Gene3D" id="3.30.300.30">
    <property type="match status" value="2"/>
</dbReference>
<evidence type="ECO:0000256" key="2">
    <source>
        <dbReference type="ARBA" id="ARBA00022553"/>
    </source>
</evidence>
<dbReference type="Gene3D" id="1.10.1200.10">
    <property type="entry name" value="ACP-like"/>
    <property type="match status" value="3"/>
</dbReference>
<evidence type="ECO:0000313" key="6">
    <source>
        <dbReference type="EMBL" id="EGO21383.1"/>
    </source>
</evidence>
<feature type="domain" description="Carrier" evidence="5">
    <location>
        <begin position="1639"/>
        <end position="1715"/>
    </location>
</feature>
<dbReference type="PROSITE" id="PS00455">
    <property type="entry name" value="AMP_BINDING"/>
    <property type="match status" value="2"/>
</dbReference>
<dbReference type="InterPro" id="IPR023213">
    <property type="entry name" value="CAT-like_dom_sf"/>
</dbReference>
<dbReference type="InterPro" id="IPR001242">
    <property type="entry name" value="Condensation_dom"/>
</dbReference>
<dbReference type="SUPFAM" id="SSF56801">
    <property type="entry name" value="Acetyl-CoA synthetase-like"/>
    <property type="match status" value="2"/>
</dbReference>
<dbReference type="SUPFAM" id="SSF52777">
    <property type="entry name" value="CoA-dependent acyltransferases"/>
    <property type="match status" value="4"/>
</dbReference>
<dbReference type="Pfam" id="PF00501">
    <property type="entry name" value="AMP-binding"/>
    <property type="match status" value="2"/>
</dbReference>
<protein>
    <submittedName>
        <fullName evidence="6">Putative nonribosomal peptide synthetase</fullName>
    </submittedName>
</protein>
<dbReference type="HOGENOM" id="CLU_000022_0_5_1"/>
<keyword evidence="4" id="KW-0511">Multifunctional enzyme</keyword>
<dbReference type="GO" id="GO:0016874">
    <property type="term" value="F:ligase activity"/>
    <property type="evidence" value="ECO:0007669"/>
    <property type="project" value="UniProtKB-KW"/>
</dbReference>
<dbReference type="GO" id="GO:0031177">
    <property type="term" value="F:phosphopantetheine binding"/>
    <property type="evidence" value="ECO:0007669"/>
    <property type="project" value="TreeGrafter"/>
</dbReference>
<dbReference type="RefSeq" id="XP_007322340.1">
    <property type="nucleotide sequence ID" value="XM_007322278.1"/>
</dbReference>
<dbReference type="InterPro" id="IPR036736">
    <property type="entry name" value="ACP-like_sf"/>
</dbReference>
<dbReference type="KEGG" id="sla:SERLADRAFT_417672"/>
<dbReference type="Proteomes" id="UP000008064">
    <property type="component" value="Unassembled WGS sequence"/>
</dbReference>
<dbReference type="Gene3D" id="3.40.50.12780">
    <property type="entry name" value="N-terminal domain of ligase-like"/>
    <property type="match status" value="2"/>
</dbReference>
<feature type="domain" description="Carrier" evidence="5">
    <location>
        <begin position="2167"/>
        <end position="2245"/>
    </location>
</feature>
<evidence type="ECO:0000256" key="1">
    <source>
        <dbReference type="ARBA" id="ARBA00022450"/>
    </source>
</evidence>
<dbReference type="Gene3D" id="3.30.559.30">
    <property type="entry name" value="Nonribosomal peptide synthetase, condensation domain"/>
    <property type="match status" value="2"/>
</dbReference>
<dbReference type="PANTHER" id="PTHR45527">
    <property type="entry name" value="NONRIBOSOMAL PEPTIDE SYNTHETASE"/>
    <property type="match status" value="1"/>
</dbReference>
<dbReference type="InterPro" id="IPR009081">
    <property type="entry name" value="PP-bd_ACP"/>
</dbReference>
<evidence type="ECO:0000259" key="5">
    <source>
        <dbReference type="PROSITE" id="PS50075"/>
    </source>
</evidence>
<dbReference type="GeneID" id="18813611"/>
<accession>F8P7G9</accession>
<sequence length="2247" mass="246228">MSAPLLPPIVTRLPPSTTVARTPVSPTLTRRRDRRSKRISAIQFDLERLIAFSGVKDLRRATSYSSIARGIHTDIEEVAQAYPDWTALEQGVDGPKLTYGQLNSLANETAERLFNAGIQEEDLVPVIASRTPHAIAAIIGVLKAGGAYVPFDAEDWTQDRINTVLFTIEPKQIILTEEHYAPLVTDYTSQRRATVLKVPPVPTRNIQYLSLELSMHLQPSSNRLAYVIMTSGTSGAPKGVMVEHKNLIQYVRRFEQDRPANMDVHPGDRVFLVYSVAFDAFSGVIWSTLCNGGTICLADRSNLATVAKSVSHLPVTPSLLSSLIPSDYPNIRGIYCGGEVLPISLVQSWAFAGRRIFNCYGPTETTCVSTMTEVGPSTKQVTIGGPLAGYAVLVVDESLRPVPIGQSGELIIGGLGVARGYYNNPKLTSEKFVKMEWVEIMLGLKRTGRWYRTGDFAKWTSDGMLEYLGRSDWRVKNRGFLIDLEGDVEGAMIAHPAVADAKAFMIAGRLLGVVTPDNIDTKTLRDDLLVKTPAYMVCNKIFALPSFPRTSNDKVDRRQLQALIESLADEDTSSSGPLPTTKIQKAVASGFTLLFNINTQIGIRANFLELGGDSITAIRLVSHVRTAGYSITFQNVLQLATIEAISKVAAPLGSPTEAEVDEGPSSEDWKLLQEIVGKEADTIAEDIAPLTPSQRAMFITTASKRSVYALQTYAVLRDASGPFDPERFFGAWQQLAQRHAIFRSSFHLDAGEHGVQIVHRNAPSIPRRLMVLETEAAVKSALDMYLQEDVERGFGTEEFVKPGLLSRIALFTCPSAGLTFFVWTVHHGLVDGLSAPLLRDELVQEYNSYKGAMQAPALLPARSFTSIARAIVKRQSELAQAATEFWRKHLDGADATMPVALPRLTGALVAPSHELVYNSTLALDLVANFARSQGVTMTTVFLAAAAVVLCRYTGKSNTNVGVVLTGRSVQPDSDRVVGPVVNTLPIHLDIEDDALLVKDLLLATSNKVMSATEWEWSSLGSAMAACGISSDLSLFDFAFSFADDFSAENVKSPVPMGLQISDAVTTEQTEFPYSITFERSSKQTASVRIRQQPQQLHQSHAENLGRHFCNVVAAFMHSKHVKEVQITDDDERRFLTHGLNSHHTKPFYPTTTILDRVEQSFVAHRELVAITQGPNSITYAELDRQSTLVAYYLARHHNVTVGSTVGVYATHSIDWMVGVFGIIKAGASYLALDSNLPPERQNWLLERGDNVGVVLVPRVPDHNAFKLEQLKISDIVTAHAPPFPLKRPSVDDVVAYIYTSGSTGVPKGVPLQHGGLDTALAPDFGHMWSAPGRNVALMMALGFDGAIFTTFGALMYGATLLLKDADDPLGYLKYADTSICTPSMLASLNEEEYRNFGALLTAGEALPQGLADTWSVGRKFGNMYGPCEGHIFATYKRVTPGDPISLGRPTPEARIYMVDPVSCTPVPVGLPGEIWIGGTPPTFGYVGLPEMSKEKFIPDPFGFPGERVYRTGDIGRWLLNGEIEYIGRVDDTVKIKGGFRLSLAGVEKSLSREANDFLGTPLASATVLLVKDALVAYITPSNIDVEALRDRLAETEPHFGVPRFIIAVDEVPMSNNHKVDRKVLAALPLPELPAVRYEPPATQTERDLAKIWKSLLESEEDISATAHFLRLGATSLSQIRMVSALSRLYGIEVPLLTVISTPVLRNLAAAIDTLRQTGHVVEEMEILIPSPEKLSPSEDGMWLAYQLATTKTPFTVSAMYSIAGHIDGEQLKEAFDVALGRHTIFRARYDMDSTGRPQRYLAEDPPEAQLVSRDEFNRSLDQNLNHAFNLSAEELVRVRLSCNDNDSLILFSANHIITDHWSLDIIMREVSSNYAVLVSGEDPYDMPPSLDYPQWAASAAQKPDQSKALSFWSDYLKGIPDCISLPLTKPRPPVKSYAGQSHMFNIPEELRIIVERASASYGVTLHQYFSAALLLVLSTFANQRDIVVGASHANRFTTEQFELCGLFLDRIPFRMQLTEKNQTSIESLIRSVVSSQQAASLNFKLAFNDIASGIGISRNLSRHPIFQVMLSVENDTETASKLRIGDAIVDIVPVAGTGATFDLLFGYQLLPKGQGIRLRLEAADIYDYILISAIESSMRTVLSMLANPKSTPAEICSAIMPSVVRVPSHDEKIGLVRDAMLAVLRSSGPPSEIPSDKTFFDLGGSSIQTPMLLRELATRGAHVSMVEIFTTPSIEGIVSCAQFDLIK</sequence>
<reference evidence="6" key="1">
    <citation type="submission" date="2011-04" db="EMBL/GenBank/DDBJ databases">
        <title>Evolution of plant cell wall degrading machinery underlies the functional diversity of forest fungi.</title>
        <authorList>
            <consortium name="US DOE Joint Genome Institute (JGI-PGF)"/>
            <person name="Eastwood D.C."/>
            <person name="Floudas D."/>
            <person name="Binder M."/>
            <person name="Majcherczyk A."/>
            <person name="Schneider P."/>
            <person name="Aerts A."/>
            <person name="Asiegbu F.O."/>
            <person name="Baker S.E."/>
            <person name="Barry K."/>
            <person name="Bendiksby M."/>
            <person name="Blumentritt M."/>
            <person name="Coutinho P.M."/>
            <person name="Cullen D."/>
            <person name="Cullen D."/>
            <person name="Gathman A."/>
            <person name="Goodell B."/>
            <person name="Henrissat B."/>
            <person name="Ihrmark K."/>
            <person name="Kauserud H."/>
            <person name="Kohler A."/>
            <person name="LaButti K."/>
            <person name="Lapidus A."/>
            <person name="Lavin J.L."/>
            <person name="Lee Y.-H."/>
            <person name="Lindquist E."/>
            <person name="Lilly W."/>
            <person name="Lucas S."/>
            <person name="Morin E."/>
            <person name="Murat C."/>
            <person name="Oguiza J.A."/>
            <person name="Park J."/>
            <person name="Pisabarro A.G."/>
            <person name="Riley R."/>
            <person name="Rosling A."/>
            <person name="Salamov A."/>
            <person name="Schmidt O."/>
            <person name="Schmutz J."/>
            <person name="Skrede I."/>
            <person name="Stenlid J."/>
            <person name="Wiebenga A."/>
            <person name="Xie X."/>
            <person name="Kues U."/>
            <person name="Hibbett D.S."/>
            <person name="Hoffmeister D."/>
            <person name="Hogberg N."/>
            <person name="Martin F."/>
            <person name="Grigoriev I.V."/>
            <person name="Watkinson S.C."/>
        </authorList>
    </citation>
    <scope>NUCLEOTIDE SEQUENCE</scope>
    <source>
        <strain evidence="6">S7.9</strain>
    </source>
</reference>
<keyword evidence="2" id="KW-0597">Phosphoprotein</keyword>
<proteinExistence type="predicted"/>
<keyword evidence="1" id="KW-0596">Phosphopantetheine</keyword>
<dbReference type="PROSITE" id="PS50075">
    <property type="entry name" value="CARRIER"/>
    <property type="match status" value="3"/>
</dbReference>
<dbReference type="InterPro" id="IPR042099">
    <property type="entry name" value="ANL_N_sf"/>
</dbReference>
<keyword evidence="3" id="KW-0436">Ligase</keyword>
<dbReference type="InterPro" id="IPR000873">
    <property type="entry name" value="AMP-dep_synth/lig_dom"/>
</dbReference>
<dbReference type="Pfam" id="PF00668">
    <property type="entry name" value="Condensation"/>
    <property type="match status" value="2"/>
</dbReference>
<dbReference type="InterPro" id="IPR006162">
    <property type="entry name" value="Ppantetheine_attach_site"/>
</dbReference>
<dbReference type="EMBL" id="GL945439">
    <property type="protein sequence ID" value="EGO21383.1"/>
    <property type="molecule type" value="Genomic_DNA"/>
</dbReference>
<evidence type="ECO:0000256" key="3">
    <source>
        <dbReference type="ARBA" id="ARBA00022598"/>
    </source>
</evidence>
<dbReference type="Pfam" id="PF00550">
    <property type="entry name" value="PP-binding"/>
    <property type="match status" value="2"/>
</dbReference>
<dbReference type="GO" id="GO:0043041">
    <property type="term" value="P:amino acid activation for nonribosomal peptide biosynthetic process"/>
    <property type="evidence" value="ECO:0007669"/>
    <property type="project" value="TreeGrafter"/>
</dbReference>
<gene>
    <name evidence="6" type="primary">nps1</name>
    <name evidence="6" type="ORF">SERLADRAFT_417672</name>
</gene>
<dbReference type="InterPro" id="IPR020845">
    <property type="entry name" value="AMP-binding_CS"/>
</dbReference>
<dbReference type="GO" id="GO:0005737">
    <property type="term" value="C:cytoplasm"/>
    <property type="evidence" value="ECO:0007669"/>
    <property type="project" value="TreeGrafter"/>
</dbReference>
<name>F8P7G9_SERL9</name>
<feature type="domain" description="Carrier" evidence="5">
    <location>
        <begin position="578"/>
        <end position="653"/>
    </location>
</feature>
<dbReference type="PROSITE" id="PS00012">
    <property type="entry name" value="PHOSPHOPANTETHEINE"/>
    <property type="match status" value="1"/>
</dbReference>
<organism>
    <name type="scientific">Serpula lacrymans var. lacrymans (strain S7.9)</name>
    <name type="common">Dry rot fungus</name>
    <dbReference type="NCBI Taxonomy" id="578457"/>
    <lineage>
        <taxon>Eukaryota</taxon>
        <taxon>Fungi</taxon>
        <taxon>Dikarya</taxon>
        <taxon>Basidiomycota</taxon>
        <taxon>Agaricomycotina</taxon>
        <taxon>Agaricomycetes</taxon>
        <taxon>Agaricomycetidae</taxon>
        <taxon>Boletales</taxon>
        <taxon>Coniophorineae</taxon>
        <taxon>Serpulaceae</taxon>
        <taxon>Serpula</taxon>
    </lineage>
</organism>
<dbReference type="GO" id="GO:0044550">
    <property type="term" value="P:secondary metabolite biosynthetic process"/>
    <property type="evidence" value="ECO:0007669"/>
    <property type="project" value="TreeGrafter"/>
</dbReference>